<keyword evidence="2" id="KW-0731">Sigma factor</keyword>
<accession>A0A5D4M5U1</accession>
<dbReference type="SUPFAM" id="SSF88659">
    <property type="entry name" value="Sigma3 and sigma4 domains of RNA polymerase sigma factors"/>
    <property type="match status" value="1"/>
</dbReference>
<dbReference type="InterPro" id="IPR007627">
    <property type="entry name" value="RNA_pol_sigma70_r2"/>
</dbReference>
<keyword evidence="1" id="KW-0805">Transcription regulation</keyword>
<dbReference type="InterPro" id="IPR013325">
    <property type="entry name" value="RNA_pol_sigma_r2"/>
</dbReference>
<sequence length="161" mass="19232">MNFEEIAVQYEPMIYKVMKTLHVYKNEDEFYQLGLIALWEAATRFNHEKGHFSSYAYSYIRGRILDEMKRSILHEERHSTPKEEYWEYIESRTEEVPLEADLLLSYCHELNNNQTKWVIYTCLDGLTLKEIAQTECVSPSAVKKWRSGAKEKLKKHLQNLY</sequence>
<dbReference type="NCBIfam" id="TIGR02937">
    <property type="entry name" value="sigma70-ECF"/>
    <property type="match status" value="1"/>
</dbReference>
<evidence type="ECO:0000256" key="1">
    <source>
        <dbReference type="ARBA" id="ARBA00023015"/>
    </source>
</evidence>
<dbReference type="InterPro" id="IPR013324">
    <property type="entry name" value="RNA_pol_sigma_r3/r4-like"/>
</dbReference>
<proteinExistence type="predicted"/>
<dbReference type="Gene3D" id="1.10.10.10">
    <property type="entry name" value="Winged helix-like DNA-binding domain superfamily/Winged helix DNA-binding domain"/>
    <property type="match status" value="1"/>
</dbReference>
<evidence type="ECO:0000256" key="2">
    <source>
        <dbReference type="ARBA" id="ARBA00023082"/>
    </source>
</evidence>
<evidence type="ECO:0000313" key="7">
    <source>
        <dbReference type="Proteomes" id="UP000325182"/>
    </source>
</evidence>
<dbReference type="SUPFAM" id="SSF88946">
    <property type="entry name" value="Sigma2 domain of RNA polymerase sigma factors"/>
    <property type="match status" value="1"/>
</dbReference>
<keyword evidence="3" id="KW-0238">DNA-binding</keyword>
<dbReference type="PANTHER" id="PTHR30385">
    <property type="entry name" value="SIGMA FACTOR F FLAGELLAR"/>
    <property type="match status" value="1"/>
</dbReference>
<dbReference type="InterPro" id="IPR036388">
    <property type="entry name" value="WH-like_DNA-bd_sf"/>
</dbReference>
<gene>
    <name evidence="6" type="ORF">FZC84_19550</name>
</gene>
<keyword evidence="4" id="KW-0804">Transcription</keyword>
<dbReference type="GO" id="GO:0003677">
    <property type="term" value="F:DNA binding"/>
    <property type="evidence" value="ECO:0007669"/>
    <property type="project" value="UniProtKB-KW"/>
</dbReference>
<name>A0A5D4M5U1_9BACI</name>
<evidence type="ECO:0000259" key="5">
    <source>
        <dbReference type="Pfam" id="PF04542"/>
    </source>
</evidence>
<dbReference type="GO" id="GO:0016987">
    <property type="term" value="F:sigma factor activity"/>
    <property type="evidence" value="ECO:0007669"/>
    <property type="project" value="UniProtKB-KW"/>
</dbReference>
<protein>
    <submittedName>
        <fullName evidence="6">Sigma-70 family RNA polymerase sigma factor</fullName>
    </submittedName>
</protein>
<evidence type="ECO:0000256" key="4">
    <source>
        <dbReference type="ARBA" id="ARBA00023163"/>
    </source>
</evidence>
<dbReference type="RefSeq" id="WP_148954930.1">
    <property type="nucleotide sequence ID" value="NZ_VTEG01000022.1"/>
</dbReference>
<reference evidence="6 7" key="1">
    <citation type="submission" date="2019-08" db="EMBL/GenBank/DDBJ databases">
        <title>Bacillus genomes from the desert of Cuatro Cienegas, Coahuila.</title>
        <authorList>
            <person name="Olmedo-Alvarez G."/>
        </authorList>
    </citation>
    <scope>NUCLEOTIDE SEQUENCE [LARGE SCALE GENOMIC DNA]</scope>
    <source>
        <strain evidence="6 7">CH128b_4D</strain>
    </source>
</reference>
<dbReference type="AlphaFoldDB" id="A0A5D4M5U1"/>
<dbReference type="Proteomes" id="UP000325182">
    <property type="component" value="Unassembled WGS sequence"/>
</dbReference>
<dbReference type="InterPro" id="IPR014284">
    <property type="entry name" value="RNA_pol_sigma-70_dom"/>
</dbReference>
<organism evidence="6 7">
    <name type="scientific">Rossellomorea vietnamensis</name>
    <dbReference type="NCBI Taxonomy" id="218284"/>
    <lineage>
        <taxon>Bacteria</taxon>
        <taxon>Bacillati</taxon>
        <taxon>Bacillota</taxon>
        <taxon>Bacilli</taxon>
        <taxon>Bacillales</taxon>
        <taxon>Bacillaceae</taxon>
        <taxon>Rossellomorea</taxon>
    </lineage>
</organism>
<comment type="caution">
    <text evidence="6">The sequence shown here is derived from an EMBL/GenBank/DDBJ whole genome shotgun (WGS) entry which is preliminary data.</text>
</comment>
<feature type="domain" description="RNA polymerase sigma-70 region 2" evidence="5">
    <location>
        <begin position="9"/>
        <end position="70"/>
    </location>
</feature>
<dbReference type="EMBL" id="VTEG01000022">
    <property type="protein sequence ID" value="TYR97016.1"/>
    <property type="molecule type" value="Genomic_DNA"/>
</dbReference>
<evidence type="ECO:0000313" key="6">
    <source>
        <dbReference type="EMBL" id="TYR97016.1"/>
    </source>
</evidence>
<dbReference type="Gene3D" id="1.10.1740.10">
    <property type="match status" value="1"/>
</dbReference>
<dbReference type="GO" id="GO:0006352">
    <property type="term" value="P:DNA-templated transcription initiation"/>
    <property type="evidence" value="ECO:0007669"/>
    <property type="project" value="InterPro"/>
</dbReference>
<dbReference type="Pfam" id="PF04542">
    <property type="entry name" value="Sigma70_r2"/>
    <property type="match status" value="1"/>
</dbReference>
<evidence type="ECO:0000256" key="3">
    <source>
        <dbReference type="ARBA" id="ARBA00023125"/>
    </source>
</evidence>